<accession>A0A1J1LSW5</accession>
<dbReference type="CDD" id="cd02440">
    <property type="entry name" value="AdoMet_MTases"/>
    <property type="match status" value="2"/>
</dbReference>
<dbReference type="AlphaFoldDB" id="A0A1J1LSW5"/>
<dbReference type="PANTHER" id="PTHR43591:SF110">
    <property type="entry name" value="RHODANESE DOMAIN-CONTAINING PROTEIN"/>
    <property type="match status" value="1"/>
</dbReference>
<dbReference type="GO" id="GO:0032259">
    <property type="term" value="P:methylation"/>
    <property type="evidence" value="ECO:0007669"/>
    <property type="project" value="UniProtKB-KW"/>
</dbReference>
<dbReference type="STRING" id="671072.PL921470016"/>
<dbReference type="Pfam" id="PF08241">
    <property type="entry name" value="Methyltransf_11"/>
    <property type="match status" value="2"/>
</dbReference>
<dbReference type="Gene3D" id="3.40.50.150">
    <property type="entry name" value="Vaccinia Virus protein VP39"/>
    <property type="match status" value="2"/>
</dbReference>
<keyword evidence="2" id="KW-0808">Transferase</keyword>
<feature type="domain" description="Methyltransferase type 11" evidence="1">
    <location>
        <begin position="72"/>
        <end position="169"/>
    </location>
</feature>
<dbReference type="SUPFAM" id="SSF53335">
    <property type="entry name" value="S-adenosyl-L-methionine-dependent methyltransferases"/>
    <property type="match status" value="2"/>
</dbReference>
<proteinExistence type="predicted"/>
<dbReference type="PANTHER" id="PTHR43591">
    <property type="entry name" value="METHYLTRANSFERASE"/>
    <property type="match status" value="1"/>
</dbReference>
<keyword evidence="2" id="KW-0489">Methyltransferase</keyword>
<dbReference type="InterPro" id="IPR029063">
    <property type="entry name" value="SAM-dependent_MTases_sf"/>
</dbReference>
<sequence>MKLKKIAEAETEAFDDSEDSLYRSFWDEEGSLHLGYFDNLEDSQPEEFIKACQRWNLYMLEQSKIDASSKVLDIGCGNGNTAIWLAQQTGCEVVGIDLSGVRVNNAKEKAKNYPHLNISFEKASATSLPYDDNSFTHVWSQATIYHIPQKEKALEEIHRVLQEGGTFIFDDLLTPIPEISSSGWQYVYERLLFEPTFSFESYADFLSQLGLLVGEKVDLSDHLKKSYELLSQLALEKYPDLSIAYQKMCEAIDKRELGWGFYLCTKVSDRLTWIYETNNRETLRNKYNAWARIYDQELDKSYRVSPINSAQTLAQFLPHKNAIILDAGAGTGMVGEALAELGYTQIVGVDISEEMLEIARKKQVYRDLFLGNLEDESLKQFDKESFDAIISVGVFTFGHAHPQALNNLSSLLKSGGYFLLTVRADYYNTNESLKQVLEDLSWRLITRQEFNAFEIEPMYAFLWQKLNS</sequence>
<gene>
    <name evidence="2" type="ORF">PL921470016</name>
</gene>
<evidence type="ECO:0000259" key="1">
    <source>
        <dbReference type="Pfam" id="PF08241"/>
    </source>
</evidence>
<evidence type="ECO:0000313" key="3">
    <source>
        <dbReference type="Proteomes" id="UP000184315"/>
    </source>
</evidence>
<dbReference type="Proteomes" id="UP000184315">
    <property type="component" value="Unassembled WGS sequence"/>
</dbReference>
<keyword evidence="2" id="KW-0830">Ubiquinone</keyword>
<dbReference type="GO" id="GO:0008757">
    <property type="term" value="F:S-adenosylmethionine-dependent methyltransferase activity"/>
    <property type="evidence" value="ECO:0007669"/>
    <property type="project" value="InterPro"/>
</dbReference>
<dbReference type="InterPro" id="IPR013216">
    <property type="entry name" value="Methyltransf_11"/>
</dbReference>
<feature type="domain" description="Methyltransferase type 11" evidence="1">
    <location>
        <begin position="325"/>
        <end position="419"/>
    </location>
</feature>
<reference evidence="3" key="1">
    <citation type="submission" date="2015-10" db="EMBL/GenBank/DDBJ databases">
        <authorList>
            <person name="Regsiter A."/>
            <person name="william w."/>
        </authorList>
    </citation>
    <scope>NUCLEOTIDE SEQUENCE [LARGE SCALE GENOMIC DNA]</scope>
</reference>
<protein>
    <submittedName>
        <fullName evidence="2">Methylase involved in ubiquinone/menaquinone biosynthesis</fullName>
    </submittedName>
</protein>
<organism evidence="2 3">
    <name type="scientific">Planktothrix tepida PCC 9214</name>
    <dbReference type="NCBI Taxonomy" id="671072"/>
    <lineage>
        <taxon>Bacteria</taxon>
        <taxon>Bacillati</taxon>
        <taxon>Cyanobacteriota</taxon>
        <taxon>Cyanophyceae</taxon>
        <taxon>Oscillatoriophycideae</taxon>
        <taxon>Oscillatoriales</taxon>
        <taxon>Microcoleaceae</taxon>
        <taxon>Planktothrix</taxon>
    </lineage>
</organism>
<dbReference type="EMBL" id="CZDF01000177">
    <property type="protein sequence ID" value="CUR35699.1"/>
    <property type="molecule type" value="Genomic_DNA"/>
</dbReference>
<keyword evidence="3" id="KW-1185">Reference proteome</keyword>
<dbReference type="OrthoDB" id="438509at2"/>
<name>A0A1J1LSW5_9CYAN</name>
<dbReference type="RefSeq" id="WP_072717031.1">
    <property type="nucleotide sequence ID" value="NZ_LN889763.1"/>
</dbReference>
<evidence type="ECO:0000313" key="2">
    <source>
        <dbReference type="EMBL" id="CUR35699.1"/>
    </source>
</evidence>